<name>A0ABN1F6P4_9PROT</name>
<dbReference type="Gene3D" id="3.40.50.720">
    <property type="entry name" value="NAD(P)-binding Rossmann-like Domain"/>
    <property type="match status" value="1"/>
</dbReference>
<dbReference type="EMBL" id="BAAAFZ010000028">
    <property type="protein sequence ID" value="GAA0583754.1"/>
    <property type="molecule type" value="Genomic_DNA"/>
</dbReference>
<sequence>MPPAATAPAASAANLFDLSGKTAIVTGGSRGIGRAICERLAQHGAKVAVSSRKLAACQEVVDGIAARGGEAFAVACNIGRKPELQALVDATVERWGGVDVLVCNAAINPHFGPAMTMEDEVFDKMMATNVKSNMWLAHMCIPSMEGRGGGSIVIVSSIGGYRGSAMLGAYAITKAADLQLARNLAVEWGPKNIRANCISPGLVRTDFARALWENPDTYSKRTRETPLKRIGEPDEIAGAAVFLAAPAGSFMTGQSIVVDGGTLAGVAAGADDD</sequence>
<gene>
    <name evidence="3" type="ORF">GCM10009416_22720</name>
</gene>
<evidence type="ECO:0000256" key="1">
    <source>
        <dbReference type="ARBA" id="ARBA00006484"/>
    </source>
</evidence>
<dbReference type="InterPro" id="IPR020904">
    <property type="entry name" value="Sc_DH/Rdtase_CS"/>
</dbReference>
<proteinExistence type="inferred from homology"/>
<comment type="similarity">
    <text evidence="1">Belongs to the short-chain dehydrogenases/reductases (SDR) family.</text>
</comment>
<dbReference type="PROSITE" id="PS00061">
    <property type="entry name" value="ADH_SHORT"/>
    <property type="match status" value="1"/>
</dbReference>
<protein>
    <submittedName>
        <fullName evidence="3">SDR family oxidoreductase</fullName>
    </submittedName>
</protein>
<dbReference type="Proteomes" id="UP001501588">
    <property type="component" value="Unassembled WGS sequence"/>
</dbReference>
<dbReference type="InterPro" id="IPR002347">
    <property type="entry name" value="SDR_fam"/>
</dbReference>
<dbReference type="SUPFAM" id="SSF51735">
    <property type="entry name" value="NAD(P)-binding Rossmann-fold domains"/>
    <property type="match status" value="1"/>
</dbReference>
<evidence type="ECO:0000259" key="2">
    <source>
        <dbReference type="SMART" id="SM00822"/>
    </source>
</evidence>
<dbReference type="PRINTS" id="PR00081">
    <property type="entry name" value="GDHRDH"/>
</dbReference>
<dbReference type="NCBIfam" id="NF005559">
    <property type="entry name" value="PRK07231.1"/>
    <property type="match status" value="1"/>
</dbReference>
<comment type="caution">
    <text evidence="3">The sequence shown here is derived from an EMBL/GenBank/DDBJ whole genome shotgun (WGS) entry which is preliminary data.</text>
</comment>
<dbReference type="Pfam" id="PF13561">
    <property type="entry name" value="adh_short_C2"/>
    <property type="match status" value="1"/>
</dbReference>
<dbReference type="PANTHER" id="PTHR43943">
    <property type="entry name" value="DEHYDROGENASE/REDUCTASE (SDR FAMILY) MEMBER 4"/>
    <property type="match status" value="1"/>
</dbReference>
<dbReference type="RefSeq" id="WP_343895412.1">
    <property type="nucleotide sequence ID" value="NZ_BAAAFZ010000028.1"/>
</dbReference>
<evidence type="ECO:0000313" key="3">
    <source>
        <dbReference type="EMBL" id="GAA0583754.1"/>
    </source>
</evidence>
<dbReference type="CDD" id="cd05233">
    <property type="entry name" value="SDR_c"/>
    <property type="match status" value="1"/>
</dbReference>
<dbReference type="SMART" id="SM00822">
    <property type="entry name" value="PKS_KR"/>
    <property type="match status" value="1"/>
</dbReference>
<feature type="domain" description="Ketoreductase" evidence="2">
    <location>
        <begin position="21"/>
        <end position="191"/>
    </location>
</feature>
<dbReference type="InterPro" id="IPR036291">
    <property type="entry name" value="NAD(P)-bd_dom_sf"/>
</dbReference>
<dbReference type="PRINTS" id="PR00080">
    <property type="entry name" value="SDRFAMILY"/>
</dbReference>
<evidence type="ECO:0000313" key="4">
    <source>
        <dbReference type="Proteomes" id="UP001501588"/>
    </source>
</evidence>
<keyword evidence="4" id="KW-1185">Reference proteome</keyword>
<dbReference type="InterPro" id="IPR057326">
    <property type="entry name" value="KR_dom"/>
</dbReference>
<dbReference type="PANTHER" id="PTHR43943:SF2">
    <property type="entry name" value="DEHYDROGENASE_REDUCTASE 4"/>
    <property type="match status" value="1"/>
</dbReference>
<reference evidence="3 4" key="1">
    <citation type="journal article" date="2019" name="Int. J. Syst. Evol. Microbiol.">
        <title>The Global Catalogue of Microorganisms (GCM) 10K type strain sequencing project: providing services to taxonomists for standard genome sequencing and annotation.</title>
        <authorList>
            <consortium name="The Broad Institute Genomics Platform"/>
            <consortium name="The Broad Institute Genome Sequencing Center for Infectious Disease"/>
            <person name="Wu L."/>
            <person name="Ma J."/>
        </authorList>
    </citation>
    <scope>NUCLEOTIDE SEQUENCE [LARGE SCALE GENOMIC DNA]</scope>
    <source>
        <strain evidence="3 4">JCM 9933</strain>
    </source>
</reference>
<accession>A0ABN1F6P4</accession>
<organism evidence="3 4">
    <name type="scientific">Craurococcus roseus</name>
    <dbReference type="NCBI Taxonomy" id="77585"/>
    <lineage>
        <taxon>Bacteria</taxon>
        <taxon>Pseudomonadati</taxon>
        <taxon>Pseudomonadota</taxon>
        <taxon>Alphaproteobacteria</taxon>
        <taxon>Acetobacterales</taxon>
        <taxon>Acetobacteraceae</taxon>
        <taxon>Craurococcus</taxon>
    </lineage>
</organism>